<evidence type="ECO:0000313" key="1">
    <source>
        <dbReference type="EMBL" id="GEL29366.1"/>
    </source>
</evidence>
<dbReference type="PANTHER" id="PTHR38733">
    <property type="entry name" value="PROTEIN MCRC"/>
    <property type="match status" value="1"/>
</dbReference>
<dbReference type="GeneID" id="71566907"/>
<reference evidence="1" key="1">
    <citation type="submission" date="2019-07" db="EMBL/GenBank/DDBJ databases">
        <title>Whole genome shotgun sequence of Lactobacillus kefiri NBRC 15888.</title>
        <authorList>
            <person name="Hosoyama A."/>
            <person name="Uohara A."/>
            <person name="Ohji S."/>
            <person name="Ichikawa N."/>
        </authorList>
    </citation>
    <scope>NUCLEOTIDE SEQUENCE [LARGE SCALE GENOMIC DNA]</scope>
    <source>
        <strain evidence="1">NBRC 15888</strain>
    </source>
</reference>
<gene>
    <name evidence="1" type="ORF">LKE01_21860</name>
</gene>
<dbReference type="OrthoDB" id="2321333at2"/>
<protein>
    <submittedName>
        <fullName evidence="1">Uncharacterized protein</fullName>
    </submittedName>
</protein>
<keyword evidence="2" id="KW-1185">Reference proteome</keyword>
<sequence>MSKDKHVSIIQLQTFSNQLYTLPSAVLNDPRYSNESNDRFIRLNKRAFQFLNIEAFNENGQIHLKANELIGAIPIRMPDKGKDKYVTDLIVKPRYQSNDSNSRDWFQWTYQLAEFSQFTLAPEKDTLMPLMRLHGTPAPQYLLAREVILEFVSVVNEHSWRRFESLERIAKRPVGNVDWNHYAVRSAIPQNRLLFKTNTNSISENNQEFRKAVAWLNFAVSEIHSYSTPVQIRVSLEPIIHNIQRKLSLIDITISRQPAPQIFKPYSSDSIHLRKLKRALNALIKNKSESNFAWRIDFSQLYESYVQATVSRALDTSENNKRIPKSFISGYHSKVTRLFPKYLEPDIVARIGQVPIIIDAKYKSYFFPREGESKDSQKERLRSDVHQIIAYTSMTNSKIAILIAPSMGDMSFELVQYSEIFVGIVGLPLDWIRANDYSHRFRKFVQKIVGRLID</sequence>
<proteinExistence type="predicted"/>
<dbReference type="Proteomes" id="UP000321893">
    <property type="component" value="Unassembled WGS sequence"/>
</dbReference>
<dbReference type="EMBL" id="BJVK01000051">
    <property type="protein sequence ID" value="GEL29366.1"/>
    <property type="molecule type" value="Genomic_DNA"/>
</dbReference>
<organism evidence="1 2">
    <name type="scientific">Lentilactobacillus kefiri</name>
    <name type="common">Lactobacillus kefiri</name>
    <dbReference type="NCBI Taxonomy" id="33962"/>
    <lineage>
        <taxon>Bacteria</taxon>
        <taxon>Bacillati</taxon>
        <taxon>Bacillota</taxon>
        <taxon>Bacilli</taxon>
        <taxon>Lactobacillales</taxon>
        <taxon>Lactobacillaceae</taxon>
        <taxon>Lentilactobacillus</taxon>
    </lineage>
</organism>
<comment type="caution">
    <text evidence="1">The sequence shown here is derived from an EMBL/GenBank/DDBJ whole genome shotgun (WGS) entry which is preliminary data.</text>
</comment>
<dbReference type="RefSeq" id="WP_056982840.1">
    <property type="nucleotide sequence ID" value="NZ_BJVK01000051.1"/>
</dbReference>
<evidence type="ECO:0000313" key="2">
    <source>
        <dbReference type="Proteomes" id="UP000321893"/>
    </source>
</evidence>
<name>A0A511DX07_LENKE</name>
<dbReference type="AlphaFoldDB" id="A0A511DX07"/>
<dbReference type="InterPro" id="IPR019292">
    <property type="entry name" value="McrC"/>
</dbReference>
<accession>A0A511DX07</accession>
<dbReference type="Pfam" id="PF10117">
    <property type="entry name" value="McrBC"/>
    <property type="match status" value="1"/>
</dbReference>
<dbReference type="PANTHER" id="PTHR38733:SF1">
    <property type="entry name" value="TYPE IV METHYL-DIRECTED RESTRICTION ENZYME ECOKMCRBC"/>
    <property type="match status" value="1"/>
</dbReference>